<evidence type="ECO:0000256" key="2">
    <source>
        <dbReference type="ARBA" id="ARBA00034778"/>
    </source>
</evidence>
<name>A0A448ZZJ5_METSV</name>
<dbReference type="InterPro" id="IPR023214">
    <property type="entry name" value="HAD_sf"/>
</dbReference>
<evidence type="ECO:0000256" key="1">
    <source>
        <dbReference type="ARBA" id="ARBA00001946"/>
    </source>
</evidence>
<gene>
    <name evidence="3" type="primary">yidA_6</name>
    <name evidence="3" type="ORF">NCTC10113_01576</name>
</gene>
<sequence length="304" mass="35056">MDIKMPYKQTNFKKSVIFSDVDGTLYDVSKTPMQETIDDIEFAIANNSDFNLCTGNPYYERMQDLCQRVHAHYIIASSGAHIYDVYANKTIYTNAISFKELKKIIEALKEIDCQLAFWTQDKYFLLKKESGWNEEIVDYHFISKENQRNIPKVYANESIDPLKIEIYADNYENVEFKLAKIYKAIKYIKTVEIIVTSTNIEIQNKNVNKASAIKWMLENVYQNDDITTNDIMTIGDSNNDLAMLKLANYSYAMANASKDALNSAHYFTSSVEQNGLGEAIIDYLYRCKNVVKQYILHKIGGKNV</sequence>
<keyword evidence="3" id="KW-0808">Transferase</keyword>
<protein>
    <submittedName>
        <fullName evidence="3">Putative phosphotransferase</fullName>
        <ecNumber evidence="3">3.1.3.-</ecNumber>
    </submittedName>
</protein>
<dbReference type="InterPro" id="IPR000150">
    <property type="entry name" value="Cof"/>
</dbReference>
<dbReference type="Pfam" id="PF08282">
    <property type="entry name" value="Hydrolase_3"/>
    <property type="match status" value="1"/>
</dbReference>
<dbReference type="GO" id="GO:0005829">
    <property type="term" value="C:cytosol"/>
    <property type="evidence" value="ECO:0007669"/>
    <property type="project" value="TreeGrafter"/>
</dbReference>
<reference evidence="3" key="1">
    <citation type="submission" date="2019-01" db="EMBL/GenBank/DDBJ databases">
        <authorList>
            <consortium name="Pathogen Informatics"/>
        </authorList>
    </citation>
    <scope>NUCLEOTIDE SEQUENCE [LARGE SCALE GENOMIC DNA]</scope>
    <source>
        <strain evidence="3">NCTC10113</strain>
    </source>
</reference>
<comment type="similarity">
    <text evidence="2">Belongs to the HAD-like hydrolase superfamily. Cof family.</text>
</comment>
<dbReference type="PANTHER" id="PTHR10000">
    <property type="entry name" value="PHOSPHOSERINE PHOSPHATASE"/>
    <property type="match status" value="1"/>
</dbReference>
<dbReference type="Gene3D" id="3.40.50.1000">
    <property type="entry name" value="HAD superfamily/HAD-like"/>
    <property type="match status" value="1"/>
</dbReference>
<dbReference type="GO" id="GO:0016740">
    <property type="term" value="F:transferase activity"/>
    <property type="evidence" value="ECO:0007669"/>
    <property type="project" value="UniProtKB-KW"/>
</dbReference>
<dbReference type="GO" id="GO:0016791">
    <property type="term" value="F:phosphatase activity"/>
    <property type="evidence" value="ECO:0007669"/>
    <property type="project" value="TreeGrafter"/>
</dbReference>
<dbReference type="NCBIfam" id="TIGR00099">
    <property type="entry name" value="Cof-subfamily"/>
    <property type="match status" value="1"/>
</dbReference>
<keyword evidence="3" id="KW-0378">Hydrolase</keyword>
<dbReference type="NCBIfam" id="TIGR01484">
    <property type="entry name" value="HAD-SF-IIB"/>
    <property type="match status" value="1"/>
</dbReference>
<dbReference type="PANTHER" id="PTHR10000:SF8">
    <property type="entry name" value="HAD SUPERFAMILY HYDROLASE-LIKE, TYPE 3"/>
    <property type="match status" value="1"/>
</dbReference>
<dbReference type="RefSeq" id="WP_024543915.1">
    <property type="nucleotide sequence ID" value="NZ_LR214938.2"/>
</dbReference>
<comment type="cofactor">
    <cofactor evidence="1">
        <name>Mg(2+)</name>
        <dbReference type="ChEBI" id="CHEBI:18420"/>
    </cofactor>
</comment>
<dbReference type="InterPro" id="IPR006379">
    <property type="entry name" value="HAD-SF_hydro_IIB"/>
</dbReference>
<dbReference type="InterPro" id="IPR036412">
    <property type="entry name" value="HAD-like_sf"/>
</dbReference>
<dbReference type="Gene3D" id="3.30.1240.10">
    <property type="match status" value="1"/>
</dbReference>
<accession>A0A448ZZJ5</accession>
<organism evidence="3">
    <name type="scientific">Metamycoplasma salivarium</name>
    <name type="common">Mycoplasma salivarium</name>
    <dbReference type="NCBI Taxonomy" id="2124"/>
    <lineage>
        <taxon>Bacteria</taxon>
        <taxon>Bacillati</taxon>
        <taxon>Mycoplasmatota</taxon>
        <taxon>Mycoplasmoidales</taxon>
        <taxon>Metamycoplasmataceae</taxon>
        <taxon>Metamycoplasma</taxon>
    </lineage>
</organism>
<evidence type="ECO:0000313" key="3">
    <source>
        <dbReference type="EMBL" id="VEU56658.1"/>
    </source>
</evidence>
<dbReference type="PROSITE" id="PS01229">
    <property type="entry name" value="COF_2"/>
    <property type="match status" value="1"/>
</dbReference>
<dbReference type="GO" id="GO:0000287">
    <property type="term" value="F:magnesium ion binding"/>
    <property type="evidence" value="ECO:0007669"/>
    <property type="project" value="TreeGrafter"/>
</dbReference>
<geneLocation type="plasmid" evidence="3">
    <name>2</name>
</geneLocation>
<dbReference type="EMBL" id="LR214939">
    <property type="protein sequence ID" value="VEU56658.1"/>
    <property type="molecule type" value="Genomic_DNA"/>
</dbReference>
<dbReference type="EC" id="3.1.3.-" evidence="3"/>
<dbReference type="SUPFAM" id="SSF56784">
    <property type="entry name" value="HAD-like"/>
    <property type="match status" value="1"/>
</dbReference>
<proteinExistence type="inferred from homology"/>
<keyword evidence="3" id="KW-0614">Plasmid</keyword>
<dbReference type="AlphaFoldDB" id="A0A448ZZJ5"/>